<evidence type="ECO:0000259" key="7">
    <source>
        <dbReference type="PROSITE" id="PS50863"/>
    </source>
</evidence>
<evidence type="ECO:0000256" key="2">
    <source>
        <dbReference type="ARBA" id="ARBA00022737"/>
    </source>
</evidence>
<dbReference type="Gene3D" id="2.40.330.10">
    <property type="entry name" value="DNA-binding pseudobarrel domain"/>
    <property type="match status" value="2"/>
</dbReference>
<reference evidence="8 9" key="1">
    <citation type="journal article" date="2020" name="Nat. Food">
        <title>A phased Vanilla planifolia genome enables genetic improvement of flavour and production.</title>
        <authorList>
            <person name="Hasing T."/>
            <person name="Tang H."/>
            <person name="Brym M."/>
            <person name="Khazi F."/>
            <person name="Huang T."/>
            <person name="Chambers A.H."/>
        </authorList>
    </citation>
    <scope>NUCLEOTIDE SEQUENCE [LARGE SCALE GENOMIC DNA]</scope>
    <source>
        <tissue evidence="8">Leaf</tissue>
    </source>
</reference>
<gene>
    <name evidence="8" type="ORF">HPP92_016387</name>
</gene>
<dbReference type="Pfam" id="PF02362">
    <property type="entry name" value="B3"/>
    <property type="match status" value="2"/>
</dbReference>
<dbReference type="PANTHER" id="PTHR31674">
    <property type="entry name" value="B3 DOMAIN-CONTAINING PROTEIN REM-LIKE 3-RELATED"/>
    <property type="match status" value="1"/>
</dbReference>
<evidence type="ECO:0000313" key="8">
    <source>
        <dbReference type="EMBL" id="KAG0471841.1"/>
    </source>
</evidence>
<name>A0A835QJ26_VANPL</name>
<proteinExistence type="predicted"/>
<dbReference type="PROSITE" id="PS50863">
    <property type="entry name" value="B3"/>
    <property type="match status" value="2"/>
</dbReference>
<comment type="subcellular location">
    <subcellularLocation>
        <location evidence="1">Nucleus</location>
    </subcellularLocation>
</comment>
<dbReference type="OrthoDB" id="725474at2759"/>
<dbReference type="InterPro" id="IPR039218">
    <property type="entry name" value="REM_fam"/>
</dbReference>
<dbReference type="GO" id="GO:0005634">
    <property type="term" value="C:nucleus"/>
    <property type="evidence" value="ECO:0007669"/>
    <property type="project" value="UniProtKB-SubCell"/>
</dbReference>
<protein>
    <recommendedName>
        <fullName evidence="7">TF-B3 domain-containing protein</fullName>
    </recommendedName>
</protein>
<organism evidence="8 9">
    <name type="scientific">Vanilla planifolia</name>
    <name type="common">Vanilla</name>
    <dbReference type="NCBI Taxonomy" id="51239"/>
    <lineage>
        <taxon>Eukaryota</taxon>
        <taxon>Viridiplantae</taxon>
        <taxon>Streptophyta</taxon>
        <taxon>Embryophyta</taxon>
        <taxon>Tracheophyta</taxon>
        <taxon>Spermatophyta</taxon>
        <taxon>Magnoliopsida</taxon>
        <taxon>Liliopsida</taxon>
        <taxon>Asparagales</taxon>
        <taxon>Orchidaceae</taxon>
        <taxon>Vanilloideae</taxon>
        <taxon>Vanilleae</taxon>
        <taxon>Vanilla</taxon>
    </lineage>
</organism>
<dbReference type="EMBL" id="JADCNM010000008">
    <property type="protein sequence ID" value="KAG0471841.1"/>
    <property type="molecule type" value="Genomic_DNA"/>
</dbReference>
<evidence type="ECO:0000313" key="9">
    <source>
        <dbReference type="Proteomes" id="UP000639772"/>
    </source>
</evidence>
<dbReference type="AlphaFoldDB" id="A0A835QJ26"/>
<sequence length="260" mass="30050">MAKASTKRRNRVSTFFKVMLPGFFNELALPPKFTRNLKGKAYTMATIRDPLGRIWNVEMGGRGETLYFGGEGWMNFVKSLDIGLGFFLLFIHKGKRNFHVKVFDLTACEKEYADEECNVSKCSSQASELTLALYKPTETEAASNLEKMVKQFCKSLGPHFIRTMKFCNLRSEPYLNVPMEFLASYRLYSKCNVTLIDPNGGYWLVRLQIRKRRPVVQCCFHSGWHEFCLQSHLSVGDICVFELKSEEVDSYKIQVHIFRE</sequence>
<dbReference type="Proteomes" id="UP000639772">
    <property type="component" value="Unassembled WGS sequence"/>
</dbReference>
<keyword evidence="6" id="KW-0539">Nucleus</keyword>
<feature type="domain" description="TF-B3" evidence="7">
    <location>
        <begin position="160"/>
        <end position="260"/>
    </location>
</feature>
<dbReference type="InterPro" id="IPR003340">
    <property type="entry name" value="B3_DNA-bd"/>
</dbReference>
<dbReference type="SMART" id="SM01019">
    <property type="entry name" value="B3"/>
    <property type="match status" value="2"/>
</dbReference>
<evidence type="ECO:0000256" key="4">
    <source>
        <dbReference type="ARBA" id="ARBA00023125"/>
    </source>
</evidence>
<keyword evidence="4" id="KW-0238">DNA-binding</keyword>
<comment type="caution">
    <text evidence="8">The sequence shown here is derived from an EMBL/GenBank/DDBJ whole genome shotgun (WGS) entry which is preliminary data.</text>
</comment>
<evidence type="ECO:0000256" key="5">
    <source>
        <dbReference type="ARBA" id="ARBA00023163"/>
    </source>
</evidence>
<evidence type="ECO:0000256" key="6">
    <source>
        <dbReference type="ARBA" id="ARBA00023242"/>
    </source>
</evidence>
<feature type="domain" description="TF-B3" evidence="7">
    <location>
        <begin position="12"/>
        <end position="106"/>
    </location>
</feature>
<dbReference type="GO" id="GO:0003677">
    <property type="term" value="F:DNA binding"/>
    <property type="evidence" value="ECO:0007669"/>
    <property type="project" value="UniProtKB-KW"/>
</dbReference>
<keyword evidence="3" id="KW-0805">Transcription regulation</keyword>
<dbReference type="SUPFAM" id="SSF101936">
    <property type="entry name" value="DNA-binding pseudobarrel domain"/>
    <property type="match status" value="2"/>
</dbReference>
<keyword evidence="5" id="KW-0804">Transcription</keyword>
<dbReference type="PANTHER" id="PTHR31674:SF62">
    <property type="entry name" value="B3 DOMAIN-CONTAINING PROTEIN REM14-RELATED"/>
    <property type="match status" value="1"/>
</dbReference>
<keyword evidence="2" id="KW-0677">Repeat</keyword>
<accession>A0A835QJ26</accession>
<dbReference type="InterPro" id="IPR015300">
    <property type="entry name" value="DNA-bd_pseudobarrel_sf"/>
</dbReference>
<dbReference type="CDD" id="cd10017">
    <property type="entry name" value="B3_DNA"/>
    <property type="match status" value="2"/>
</dbReference>
<evidence type="ECO:0000256" key="3">
    <source>
        <dbReference type="ARBA" id="ARBA00023015"/>
    </source>
</evidence>
<evidence type="ECO:0000256" key="1">
    <source>
        <dbReference type="ARBA" id="ARBA00004123"/>
    </source>
</evidence>